<feature type="transmembrane region" description="Helical" evidence="1">
    <location>
        <begin position="37"/>
        <end position="60"/>
    </location>
</feature>
<protein>
    <submittedName>
        <fullName evidence="2">Uncharacterized protein</fullName>
    </submittedName>
</protein>
<evidence type="ECO:0000256" key="1">
    <source>
        <dbReference type="SAM" id="Phobius"/>
    </source>
</evidence>
<dbReference type="RefSeq" id="WP_069111610.1">
    <property type="nucleotide sequence ID" value="NZ_FNUC01000003.1"/>
</dbReference>
<name>A0A1H5MSJ4_9ACTN</name>
<accession>A0A1H5MSJ4</accession>
<feature type="transmembrane region" description="Helical" evidence="1">
    <location>
        <begin position="104"/>
        <end position="125"/>
    </location>
</feature>
<dbReference type="STRING" id="561176.SAMN04488561_3354"/>
<dbReference type="Proteomes" id="UP000181980">
    <property type="component" value="Unassembled WGS sequence"/>
</dbReference>
<sequence>MRKVFLGFAVLVLAAVVVQFYLAAVGAFDTAPNDEAFDAHAILGTVILLLAVLATIMAAVAKVGGRLIGMTAGIAGLVLLQSLIRVLADALNDSGDTSSTAGTLVFGLHALNGLAILGLSARVLAEARRPAATQQPPVAA</sequence>
<dbReference type="Pfam" id="PF19728">
    <property type="entry name" value="DUF6220"/>
    <property type="match status" value="1"/>
</dbReference>
<organism evidence="2 3">
    <name type="scientific">Jiangella alba</name>
    <dbReference type="NCBI Taxonomy" id="561176"/>
    <lineage>
        <taxon>Bacteria</taxon>
        <taxon>Bacillati</taxon>
        <taxon>Actinomycetota</taxon>
        <taxon>Actinomycetes</taxon>
        <taxon>Jiangellales</taxon>
        <taxon>Jiangellaceae</taxon>
        <taxon>Jiangella</taxon>
    </lineage>
</organism>
<dbReference type="InterPro" id="IPR046192">
    <property type="entry name" value="DUF6220"/>
</dbReference>
<gene>
    <name evidence="2" type="ORF">SAMN04488561_3354</name>
</gene>
<dbReference type="EMBL" id="FNUC01000003">
    <property type="protein sequence ID" value="SEE91727.1"/>
    <property type="molecule type" value="Genomic_DNA"/>
</dbReference>
<reference evidence="3" key="1">
    <citation type="submission" date="2016-10" db="EMBL/GenBank/DDBJ databases">
        <authorList>
            <person name="Varghese N."/>
            <person name="Submissions S."/>
        </authorList>
    </citation>
    <scope>NUCLEOTIDE SEQUENCE [LARGE SCALE GENOMIC DNA]</scope>
    <source>
        <strain evidence="3">DSM 45237</strain>
    </source>
</reference>
<dbReference type="AlphaFoldDB" id="A0A1H5MSJ4"/>
<keyword evidence="1" id="KW-0812">Transmembrane</keyword>
<evidence type="ECO:0000313" key="2">
    <source>
        <dbReference type="EMBL" id="SEE91727.1"/>
    </source>
</evidence>
<keyword evidence="1" id="KW-1133">Transmembrane helix</keyword>
<keyword evidence="1" id="KW-0472">Membrane</keyword>
<proteinExistence type="predicted"/>
<feature type="transmembrane region" description="Helical" evidence="1">
    <location>
        <begin position="67"/>
        <end position="84"/>
    </location>
</feature>
<dbReference type="OrthoDB" id="3535263at2"/>
<evidence type="ECO:0000313" key="3">
    <source>
        <dbReference type="Proteomes" id="UP000181980"/>
    </source>
</evidence>
<keyword evidence="3" id="KW-1185">Reference proteome</keyword>